<dbReference type="AlphaFoldDB" id="A0AA46ADM7"/>
<gene>
    <name evidence="8" type="ORF">SAMN06264868_10451</name>
</gene>
<organism evidence="8 9">
    <name type="scientific">Venenivibrio stagnispumantis</name>
    <dbReference type="NCBI Taxonomy" id="407998"/>
    <lineage>
        <taxon>Bacteria</taxon>
        <taxon>Pseudomonadati</taxon>
        <taxon>Aquificota</taxon>
        <taxon>Aquificia</taxon>
        <taxon>Aquificales</taxon>
        <taxon>Hydrogenothermaceae</taxon>
        <taxon>Venenivibrio</taxon>
    </lineage>
</organism>
<protein>
    <submittedName>
        <fullName evidence="8">Ni,Fe-hydrogenase III small subunit</fullName>
    </submittedName>
</protein>
<accession>A0AA46ADM7</accession>
<keyword evidence="9" id="KW-1185">Reference proteome</keyword>
<dbReference type="GO" id="GO:0046872">
    <property type="term" value="F:metal ion binding"/>
    <property type="evidence" value="ECO:0007669"/>
    <property type="project" value="UniProtKB-KW"/>
</dbReference>
<keyword evidence="4" id="KW-0479">Metal-binding</keyword>
<dbReference type="EMBL" id="FXTX01000004">
    <property type="protein sequence ID" value="SMP06419.1"/>
    <property type="molecule type" value="Genomic_DNA"/>
</dbReference>
<evidence type="ECO:0000256" key="1">
    <source>
        <dbReference type="ARBA" id="ARBA00001966"/>
    </source>
</evidence>
<keyword evidence="3" id="KW-0004">4Fe-4S</keyword>
<evidence type="ECO:0000256" key="3">
    <source>
        <dbReference type="ARBA" id="ARBA00022485"/>
    </source>
</evidence>
<feature type="domain" description="NADH:ubiquinone oxidoreductase-like 20kDa subunit" evidence="7">
    <location>
        <begin position="54"/>
        <end position="163"/>
    </location>
</feature>
<evidence type="ECO:0000256" key="5">
    <source>
        <dbReference type="ARBA" id="ARBA00023004"/>
    </source>
</evidence>
<dbReference type="RefSeq" id="WP_265134496.1">
    <property type="nucleotide sequence ID" value="NZ_FXTX01000004.1"/>
</dbReference>
<dbReference type="InterPro" id="IPR052375">
    <property type="entry name" value="Complex_I_20kDa-like"/>
</dbReference>
<reference evidence="8" key="1">
    <citation type="submission" date="2017-05" db="EMBL/GenBank/DDBJ databases">
        <authorList>
            <person name="Varghese N."/>
            <person name="Submissions S."/>
        </authorList>
    </citation>
    <scope>NUCLEOTIDE SEQUENCE</scope>
    <source>
        <strain evidence="8">DSM 18763</strain>
    </source>
</reference>
<comment type="cofactor">
    <cofactor evidence="1">
        <name>[4Fe-4S] cluster</name>
        <dbReference type="ChEBI" id="CHEBI:49883"/>
    </cofactor>
</comment>
<name>A0AA46ADM7_9AQUI</name>
<dbReference type="GO" id="GO:0051539">
    <property type="term" value="F:4 iron, 4 sulfur cluster binding"/>
    <property type="evidence" value="ECO:0007669"/>
    <property type="project" value="UniProtKB-KW"/>
</dbReference>
<dbReference type="SUPFAM" id="SSF56770">
    <property type="entry name" value="HydA/Nqo6-like"/>
    <property type="match status" value="1"/>
</dbReference>
<comment type="similarity">
    <text evidence="2">Belongs to the complex I 20 kDa subunit family.</text>
</comment>
<sequence length="172" mass="19122">MFKLVKYLFKEGIKAEDIEIRDENVEILGKELKEIIDKYFDGSFAIREVDSGSCNACEYEISALTNPYYDIERFGIKFVASPKHADAIMITGCLTRNMYEAVLKAYENVPSPKFVIAVGDCVIDGGIFKGSYAIMDGIKDKLPVDLWIKGCPPEPIDIISGLLILLKGKVNG</sequence>
<evidence type="ECO:0000313" key="9">
    <source>
        <dbReference type="Proteomes" id="UP001157947"/>
    </source>
</evidence>
<proteinExistence type="inferred from homology"/>
<keyword evidence="6" id="KW-0411">Iron-sulfur</keyword>
<dbReference type="Proteomes" id="UP001157947">
    <property type="component" value="Unassembled WGS sequence"/>
</dbReference>
<evidence type="ECO:0000256" key="2">
    <source>
        <dbReference type="ARBA" id="ARBA00009173"/>
    </source>
</evidence>
<comment type="caution">
    <text evidence="8">The sequence shown here is derived from an EMBL/GenBank/DDBJ whole genome shotgun (WGS) entry which is preliminary data.</text>
</comment>
<dbReference type="PANTHER" id="PTHR42989:SF1">
    <property type="entry name" value="FORMATE HYDROGENLYASE SUBUNIT 7-RELATED"/>
    <property type="match status" value="1"/>
</dbReference>
<dbReference type="PANTHER" id="PTHR42989">
    <property type="entry name" value="HYDROGENASE-4 COMPONENT I"/>
    <property type="match status" value="1"/>
</dbReference>
<dbReference type="Pfam" id="PF01058">
    <property type="entry name" value="Oxidored_q6"/>
    <property type="match status" value="1"/>
</dbReference>
<evidence type="ECO:0000256" key="6">
    <source>
        <dbReference type="ARBA" id="ARBA00023014"/>
    </source>
</evidence>
<evidence type="ECO:0000259" key="7">
    <source>
        <dbReference type="Pfam" id="PF01058"/>
    </source>
</evidence>
<dbReference type="InterPro" id="IPR006137">
    <property type="entry name" value="NADH_UbQ_OxRdtase-like_20kDa"/>
</dbReference>
<dbReference type="Gene3D" id="3.40.50.12280">
    <property type="match status" value="1"/>
</dbReference>
<keyword evidence="5" id="KW-0408">Iron</keyword>
<evidence type="ECO:0000256" key="4">
    <source>
        <dbReference type="ARBA" id="ARBA00022723"/>
    </source>
</evidence>
<dbReference type="NCBIfam" id="NF005012">
    <property type="entry name" value="PRK06411.1"/>
    <property type="match status" value="1"/>
</dbReference>
<evidence type="ECO:0000313" key="8">
    <source>
        <dbReference type="EMBL" id="SMP06419.1"/>
    </source>
</evidence>